<name>A0A2T5G2G1_9SPHN</name>
<organism evidence="1 2">
    <name type="scientific">Sphingomonas oleivorans</name>
    <dbReference type="NCBI Taxonomy" id="1735121"/>
    <lineage>
        <taxon>Bacteria</taxon>
        <taxon>Pseudomonadati</taxon>
        <taxon>Pseudomonadota</taxon>
        <taxon>Alphaproteobacteria</taxon>
        <taxon>Sphingomonadales</taxon>
        <taxon>Sphingomonadaceae</taxon>
        <taxon>Sphingomonas</taxon>
    </lineage>
</organism>
<dbReference type="RefSeq" id="WP_107966544.1">
    <property type="nucleotide sequence ID" value="NZ_NWBU01000004.1"/>
</dbReference>
<dbReference type="AlphaFoldDB" id="A0A2T5G2G1"/>
<proteinExistence type="predicted"/>
<protein>
    <submittedName>
        <fullName evidence="1">Uncharacterized protein</fullName>
    </submittedName>
</protein>
<evidence type="ECO:0000313" key="1">
    <source>
        <dbReference type="EMBL" id="PTQ13310.1"/>
    </source>
</evidence>
<keyword evidence="2" id="KW-1185">Reference proteome</keyword>
<dbReference type="OrthoDB" id="166264at2"/>
<accession>A0A2T5G2G1</accession>
<evidence type="ECO:0000313" key="2">
    <source>
        <dbReference type="Proteomes" id="UP000244162"/>
    </source>
</evidence>
<sequence>MADRRNPRITECDKSTSDDCYVARTFVWAVSDLDRLTERLSDDSETNTAVVKSKLFPRPLPLLP</sequence>
<reference evidence="1 2" key="1">
    <citation type="submission" date="2017-09" db="EMBL/GenBank/DDBJ databases">
        <title>Sphingomonas panjinensis sp.nov., isolated from oil-contaminated soil.</title>
        <authorList>
            <person name="Wang L."/>
            <person name="Chen L."/>
        </authorList>
    </citation>
    <scope>NUCLEOTIDE SEQUENCE [LARGE SCALE GENOMIC DNA]</scope>
    <source>
        <strain evidence="1 2">FW-11</strain>
    </source>
</reference>
<comment type="caution">
    <text evidence="1">The sequence shown here is derived from an EMBL/GenBank/DDBJ whole genome shotgun (WGS) entry which is preliminary data.</text>
</comment>
<dbReference type="Proteomes" id="UP000244162">
    <property type="component" value="Unassembled WGS sequence"/>
</dbReference>
<dbReference type="EMBL" id="NWBU01000004">
    <property type="protein sequence ID" value="PTQ13310.1"/>
    <property type="molecule type" value="Genomic_DNA"/>
</dbReference>
<gene>
    <name evidence="1" type="ORF">CLG96_04175</name>
</gene>